<dbReference type="Proteomes" id="UP001059597">
    <property type="component" value="Chromosome"/>
</dbReference>
<dbReference type="SUPFAM" id="SSF53807">
    <property type="entry name" value="Helical backbone' metal receptor"/>
    <property type="match status" value="1"/>
</dbReference>
<name>A0ABN6QY37_STRNI</name>
<organism evidence="2 3">
    <name type="scientific">Streptomyces nigrescens</name>
    <dbReference type="NCBI Taxonomy" id="1920"/>
    <lineage>
        <taxon>Bacteria</taxon>
        <taxon>Bacillati</taxon>
        <taxon>Actinomycetota</taxon>
        <taxon>Actinomycetes</taxon>
        <taxon>Kitasatosporales</taxon>
        <taxon>Streptomycetaceae</taxon>
        <taxon>Streptomyces</taxon>
    </lineage>
</organism>
<dbReference type="RefSeq" id="WP_261953188.1">
    <property type="nucleotide sequence ID" value="NZ_AP026073.1"/>
</dbReference>
<sequence>MAHLRVPFRPLAAIAALSAGLALLTGCGDGSGASGTDRSSGEAGASSGPVVVATSTWEAALAKAAGARDVRYIVPASIRHAPDYDLKPSDLTAVAGADYVLYASFEPWAGKIKEAAGSHGKLVQVNLDNTPAAARAEVTRLGKEFGTERAAAKWNSTFSAAWASLAKQVKATWPHGKAPAVASQKFTTWAAELAGAKVVGTYGPEAVTPAQLSALSAKKPAFVLDNENMSTGTVLPGSGAEQLNVVNYPGKDLDLLAVYRKAAGQMEKAFSGA</sequence>
<dbReference type="PROSITE" id="PS51257">
    <property type="entry name" value="PROKAR_LIPOPROTEIN"/>
    <property type="match status" value="1"/>
</dbReference>
<dbReference type="EMBL" id="AP026073">
    <property type="protein sequence ID" value="BDM69263.1"/>
    <property type="molecule type" value="Genomic_DNA"/>
</dbReference>
<reference evidence="2" key="1">
    <citation type="submission" date="2022-06" db="EMBL/GenBank/DDBJ databases">
        <title>Complete genome sequence of Streptomyces nigrescens HEK616.</title>
        <authorList>
            <person name="Asamizu S."/>
            <person name="Onaka H."/>
        </authorList>
    </citation>
    <scope>NUCLEOTIDE SEQUENCE</scope>
    <source>
        <strain evidence="2">HEK616</strain>
    </source>
</reference>
<protein>
    <recommendedName>
        <fullName evidence="4">ABC transporter substrate-binding protein</fullName>
    </recommendedName>
</protein>
<feature type="chain" id="PRO_5046141642" description="ABC transporter substrate-binding protein" evidence="1">
    <location>
        <begin position="16"/>
        <end position="273"/>
    </location>
</feature>
<evidence type="ECO:0008006" key="4">
    <source>
        <dbReference type="Google" id="ProtNLM"/>
    </source>
</evidence>
<keyword evidence="3" id="KW-1185">Reference proteome</keyword>
<proteinExistence type="predicted"/>
<keyword evidence="1" id="KW-0732">Signal</keyword>
<evidence type="ECO:0000256" key="1">
    <source>
        <dbReference type="SAM" id="SignalP"/>
    </source>
</evidence>
<evidence type="ECO:0000313" key="3">
    <source>
        <dbReference type="Proteomes" id="UP001059597"/>
    </source>
</evidence>
<dbReference type="Gene3D" id="3.40.50.1980">
    <property type="entry name" value="Nitrogenase molybdenum iron protein domain"/>
    <property type="match status" value="1"/>
</dbReference>
<evidence type="ECO:0000313" key="2">
    <source>
        <dbReference type="EMBL" id="BDM69263.1"/>
    </source>
</evidence>
<dbReference type="CDD" id="cd00636">
    <property type="entry name" value="TroA-like"/>
    <property type="match status" value="1"/>
</dbReference>
<gene>
    <name evidence="2" type="ORF">HEK616_27500</name>
</gene>
<feature type="signal peptide" evidence="1">
    <location>
        <begin position="1"/>
        <end position="15"/>
    </location>
</feature>
<accession>A0ABN6QY37</accession>